<protein>
    <submittedName>
        <fullName evidence="1">Uncharacterized protein</fullName>
    </submittedName>
</protein>
<reference evidence="1" key="1">
    <citation type="journal article" date="2019" name="Philos. Trans. R. Soc. Lond., B, Biol. Sci.">
        <title>Targeted metagenomic recovery of four divergent viruses reveals shared and distinctive characteristics of giant viruses of marine eukaryotes.</title>
        <authorList>
            <person name="Needham D.M."/>
            <person name="Poirier C."/>
            <person name="Hehenberger E."/>
            <person name="Jimenez V."/>
            <person name="Swalwell J.E."/>
            <person name="Santoro A.E."/>
            <person name="Worden A.Z."/>
        </authorList>
    </citation>
    <scope>NUCLEOTIDE SEQUENCE</scope>
    <source>
        <strain evidence="1">MPacV-611</strain>
    </source>
</reference>
<dbReference type="EMBL" id="MN448287">
    <property type="protein sequence ID" value="QFG74442.1"/>
    <property type="molecule type" value="Genomic_DNA"/>
</dbReference>
<sequence length="655" mass="79270">MEKKPLKYILDKLNISYNNFNSDNYELLYNKFKYDIILHDNYDWEKYVNSHRDLNKRNFSWEEGYIHYLVYGYNENRKIFCKNDYILERNRKDNIIWSEIKTKEISHFKALYQNYVNNYIKPIKAGINGKYDKRGPRCLSGIPGSRGFDGETGLDDKTLYQNNYIRPISYYPRWAHVHLYDIDEFDKIYKMYIKTIIKYFRVIVTYLKGSYIPKKSLIFIQIKNVEINEKKYVIEYLEDRCINYDNILFIKNIKYLDKYNLDKLLIKIIKSKDKFIALDICVESKKNKISDDKISDDKISDDKISDDKISDDKITNFFINKDTITTINSNFNEYFINDLIFNQINIYIIDENLNLNYKYINYNKKYSLLKSIKESDYKIIEHNINHDSYENVIIFCSHYKHYTNYVLKNIFDNLINYILNDSNSLLIIIYSSVEKQHLINTYKKNINLDNYIIVKDIKNDKVDFGKFCIGYKTLKYFNINSQNYHLMNDSFICSSSCESMYNKWRDNFKHVDFVGALITNQIKTHCQSWWLIMKNVCLDIYINELLSYDENFNLYYSKIKQSFHQYHNNWNDYLHLNEIYLENKLMKIINFNYLYDSGKHLNSIHENIFYDNDELYQKIMNEGLNIIKIKRIKNSPKRDFPVSFIHKKEYLDIFT</sequence>
<proteinExistence type="predicted"/>
<accession>A0A5J6VK53</accession>
<name>A0A5J6VK53_9VIRU</name>
<evidence type="ECO:0000313" key="1">
    <source>
        <dbReference type="EMBL" id="QFG74442.1"/>
    </source>
</evidence>
<organism evidence="1">
    <name type="scientific">Megaviridae environmental sample</name>
    <dbReference type="NCBI Taxonomy" id="1737588"/>
    <lineage>
        <taxon>Viruses</taxon>
        <taxon>Varidnaviria</taxon>
        <taxon>Bamfordvirae</taxon>
        <taxon>Nucleocytoviricota</taxon>
        <taxon>Megaviricetes</taxon>
        <taxon>Imitervirales</taxon>
        <taxon>Mimiviridae</taxon>
        <taxon>environmental samples</taxon>
    </lineage>
</organism>